<evidence type="ECO:0000313" key="2">
    <source>
        <dbReference type="Proteomes" id="UP001396334"/>
    </source>
</evidence>
<dbReference type="EMBL" id="JBBPBN010000168">
    <property type="protein sequence ID" value="KAK8974455.1"/>
    <property type="molecule type" value="Genomic_DNA"/>
</dbReference>
<gene>
    <name evidence="1" type="ORF">V6N11_072790</name>
</gene>
<reference evidence="1 2" key="1">
    <citation type="journal article" date="2024" name="G3 (Bethesda)">
        <title>Genome assembly of Hibiscus sabdariffa L. provides insights into metabolisms of medicinal natural products.</title>
        <authorList>
            <person name="Kim T."/>
        </authorList>
    </citation>
    <scope>NUCLEOTIDE SEQUENCE [LARGE SCALE GENOMIC DNA]</scope>
    <source>
        <strain evidence="1">TK-2024</strain>
        <tissue evidence="1">Old leaves</tissue>
    </source>
</reference>
<name>A0ABR2NE57_9ROSI</name>
<accession>A0ABR2NE57</accession>
<organism evidence="1 2">
    <name type="scientific">Hibiscus sabdariffa</name>
    <name type="common">roselle</name>
    <dbReference type="NCBI Taxonomy" id="183260"/>
    <lineage>
        <taxon>Eukaryota</taxon>
        <taxon>Viridiplantae</taxon>
        <taxon>Streptophyta</taxon>
        <taxon>Embryophyta</taxon>
        <taxon>Tracheophyta</taxon>
        <taxon>Spermatophyta</taxon>
        <taxon>Magnoliopsida</taxon>
        <taxon>eudicotyledons</taxon>
        <taxon>Gunneridae</taxon>
        <taxon>Pentapetalae</taxon>
        <taxon>rosids</taxon>
        <taxon>malvids</taxon>
        <taxon>Malvales</taxon>
        <taxon>Malvaceae</taxon>
        <taxon>Malvoideae</taxon>
        <taxon>Hibiscus</taxon>
    </lineage>
</organism>
<evidence type="ECO:0008006" key="3">
    <source>
        <dbReference type="Google" id="ProtNLM"/>
    </source>
</evidence>
<evidence type="ECO:0000313" key="1">
    <source>
        <dbReference type="EMBL" id="KAK8974455.1"/>
    </source>
</evidence>
<comment type="caution">
    <text evidence="1">The sequence shown here is derived from an EMBL/GenBank/DDBJ whole genome shotgun (WGS) entry which is preliminary data.</text>
</comment>
<protein>
    <recommendedName>
        <fullName evidence="3">Legume lectin domain-containing protein</fullName>
    </recommendedName>
</protein>
<dbReference type="Proteomes" id="UP001396334">
    <property type="component" value="Unassembled WGS sequence"/>
</dbReference>
<proteinExistence type="predicted"/>
<sequence>MNTAEAFVCNEKHQFAVGYNLSTVTPLSTFHINFWIVQDGTMSIPTTNNRGMAVKGWTNGSLRLEVELKHATNSGASSVDAFKDVASSIASCDLCFYQFLCL</sequence>
<keyword evidence="2" id="KW-1185">Reference proteome</keyword>